<evidence type="ECO:0000256" key="2">
    <source>
        <dbReference type="ARBA" id="ARBA00009773"/>
    </source>
</evidence>
<comment type="similarity">
    <text evidence="2">Belongs to the autoinducer-2 exporter (AI-2E) (TC 2.A.86) family.</text>
</comment>
<comment type="subcellular location">
    <subcellularLocation>
        <location evidence="1">Membrane</location>
        <topology evidence="1">Multi-pass membrane protein</topology>
    </subcellularLocation>
</comment>
<name>A0ABS4FWK2_9BACL</name>
<evidence type="ECO:0000256" key="1">
    <source>
        <dbReference type="ARBA" id="ARBA00004141"/>
    </source>
</evidence>
<feature type="transmembrane region" description="Helical" evidence="6">
    <location>
        <begin position="328"/>
        <end position="354"/>
    </location>
</feature>
<keyword evidence="8" id="KW-1185">Reference proteome</keyword>
<dbReference type="EMBL" id="JAGGKG010000018">
    <property type="protein sequence ID" value="MBP1906718.1"/>
    <property type="molecule type" value="Genomic_DNA"/>
</dbReference>
<feature type="transmembrane region" description="Helical" evidence="6">
    <location>
        <begin position="165"/>
        <end position="189"/>
    </location>
</feature>
<dbReference type="PROSITE" id="PS51257">
    <property type="entry name" value="PROKAR_LIPOPROTEIN"/>
    <property type="match status" value="1"/>
</dbReference>
<feature type="transmembrane region" description="Helical" evidence="6">
    <location>
        <begin position="62"/>
        <end position="84"/>
    </location>
</feature>
<dbReference type="InterPro" id="IPR002549">
    <property type="entry name" value="AI-2E-like"/>
</dbReference>
<protein>
    <submittedName>
        <fullName evidence="7">Sporulation integral membrane protein YtvI</fullName>
    </submittedName>
</protein>
<keyword evidence="5 6" id="KW-0472">Membrane</keyword>
<dbReference type="RefSeq" id="WP_210090318.1">
    <property type="nucleotide sequence ID" value="NZ_JAGGKG010000018.1"/>
</dbReference>
<accession>A0ABS4FWK2</accession>
<dbReference type="Pfam" id="PF01594">
    <property type="entry name" value="AI-2E_transport"/>
    <property type="match status" value="1"/>
</dbReference>
<comment type="caution">
    <text evidence="7">The sequence shown here is derived from an EMBL/GenBank/DDBJ whole genome shotgun (WGS) entry which is preliminary data.</text>
</comment>
<dbReference type="InterPro" id="IPR014227">
    <property type="entry name" value="YtvI-like"/>
</dbReference>
<feature type="transmembrane region" description="Helical" evidence="6">
    <location>
        <begin position="226"/>
        <end position="248"/>
    </location>
</feature>
<proteinExistence type="inferred from homology"/>
<organism evidence="7 8">
    <name type="scientific">Paenibacillus turicensis</name>
    <dbReference type="NCBI Taxonomy" id="160487"/>
    <lineage>
        <taxon>Bacteria</taxon>
        <taxon>Bacillati</taxon>
        <taxon>Bacillota</taxon>
        <taxon>Bacilli</taxon>
        <taxon>Bacillales</taxon>
        <taxon>Paenibacillaceae</taxon>
        <taxon>Paenibacillus</taxon>
    </lineage>
</organism>
<evidence type="ECO:0000256" key="4">
    <source>
        <dbReference type="ARBA" id="ARBA00022989"/>
    </source>
</evidence>
<dbReference type="Proteomes" id="UP001519272">
    <property type="component" value="Unassembled WGS sequence"/>
</dbReference>
<dbReference type="PANTHER" id="PTHR21716:SF68">
    <property type="entry name" value="TRANSPORT PROTEIN YTVI-RELATED"/>
    <property type="match status" value="1"/>
</dbReference>
<feature type="transmembrane region" description="Helical" evidence="6">
    <location>
        <begin position="254"/>
        <end position="278"/>
    </location>
</feature>
<evidence type="ECO:0000313" key="7">
    <source>
        <dbReference type="EMBL" id="MBP1906718.1"/>
    </source>
</evidence>
<gene>
    <name evidence="7" type="ORF">J2Z32_003382</name>
</gene>
<evidence type="ECO:0000313" key="8">
    <source>
        <dbReference type="Proteomes" id="UP001519272"/>
    </source>
</evidence>
<feature type="transmembrane region" description="Helical" evidence="6">
    <location>
        <begin position="290"/>
        <end position="308"/>
    </location>
</feature>
<evidence type="ECO:0000256" key="3">
    <source>
        <dbReference type="ARBA" id="ARBA00022692"/>
    </source>
</evidence>
<keyword evidence="4 6" id="KW-1133">Transmembrane helix</keyword>
<dbReference type="NCBIfam" id="TIGR02872">
    <property type="entry name" value="spore_ytvI"/>
    <property type="match status" value="1"/>
</dbReference>
<sequence length="372" mass="41856">MQHQITKRLLRFAWISIVVVAGACTFFYSLPYIYPFIIAWVIAYAIQPFVGWLNQSVRLPRWLAIMVALLVYFGAAIIILAAAITKLIRELVHLTSTIEIQLYHWKNAFIHWSQQEYIQNLIAEINLFSTNKSGYGYTVTKNIDNTTAKISEFITSMISTLLGSIVNIITSLPNLLFIVSIVLLAAFFISQHWEQYRDGIKSYIPLDYRVTSGMVRGDLQKAFFGYLRAQVIFIFITASLVFIGLLILQVDSPFIYALFIGLVDFLPYLGAGTIMLPWSIYLIITGSLQLGLGLAVLYAVILVVRQIIEPKILATNVGLKPLPTLISLFVGLKMFGILGFVVGPVFLVVTGAIYRAGIFENIRNYILHGKLR</sequence>
<evidence type="ECO:0000256" key="5">
    <source>
        <dbReference type="ARBA" id="ARBA00023136"/>
    </source>
</evidence>
<feature type="transmembrane region" description="Helical" evidence="6">
    <location>
        <begin position="12"/>
        <end position="30"/>
    </location>
</feature>
<evidence type="ECO:0000256" key="6">
    <source>
        <dbReference type="SAM" id="Phobius"/>
    </source>
</evidence>
<keyword evidence="3 6" id="KW-0812">Transmembrane</keyword>
<reference evidence="7 8" key="1">
    <citation type="submission" date="2021-03" db="EMBL/GenBank/DDBJ databases">
        <title>Genomic Encyclopedia of Type Strains, Phase IV (KMG-IV): sequencing the most valuable type-strain genomes for metagenomic binning, comparative biology and taxonomic classification.</title>
        <authorList>
            <person name="Goeker M."/>
        </authorList>
    </citation>
    <scope>NUCLEOTIDE SEQUENCE [LARGE SCALE GENOMIC DNA]</scope>
    <source>
        <strain evidence="7 8">DSM 14349</strain>
    </source>
</reference>
<dbReference type="PANTHER" id="PTHR21716">
    <property type="entry name" value="TRANSMEMBRANE PROTEIN"/>
    <property type="match status" value="1"/>
</dbReference>